<feature type="region of interest" description="Disordered" evidence="1">
    <location>
        <begin position="25"/>
        <end position="80"/>
    </location>
</feature>
<evidence type="ECO:0008006" key="4">
    <source>
        <dbReference type="Google" id="ProtNLM"/>
    </source>
</evidence>
<name>A0ABU3VCB7_9RHOB</name>
<feature type="compositionally biased region" description="Polar residues" evidence="1">
    <location>
        <begin position="71"/>
        <end position="80"/>
    </location>
</feature>
<keyword evidence="3" id="KW-1185">Reference proteome</keyword>
<reference evidence="3" key="1">
    <citation type="submission" date="2023-05" db="EMBL/GenBank/DDBJ databases">
        <title>Sedimentitalea sp. nov. JM2-8.</title>
        <authorList>
            <person name="Huang J."/>
        </authorList>
    </citation>
    <scope>NUCLEOTIDE SEQUENCE [LARGE SCALE GENOMIC DNA]</scope>
    <source>
        <strain evidence="3">KHS03</strain>
    </source>
</reference>
<evidence type="ECO:0000256" key="1">
    <source>
        <dbReference type="SAM" id="MobiDB-lite"/>
    </source>
</evidence>
<comment type="caution">
    <text evidence="2">The sequence shown here is derived from an EMBL/GenBank/DDBJ whole genome shotgun (WGS) entry which is preliminary data.</text>
</comment>
<protein>
    <recommendedName>
        <fullName evidence="4">SMP domain-containing protein</fullName>
    </recommendedName>
</protein>
<feature type="compositionally biased region" description="Basic and acidic residues" evidence="1">
    <location>
        <begin position="33"/>
        <end position="44"/>
    </location>
</feature>
<dbReference type="EMBL" id="JASMWN010000004">
    <property type="protein sequence ID" value="MDU9003815.1"/>
    <property type="molecule type" value="Genomic_DNA"/>
</dbReference>
<gene>
    <name evidence="2" type="ORF">QO231_08105</name>
</gene>
<dbReference type="Proteomes" id="UP001255416">
    <property type="component" value="Unassembled WGS sequence"/>
</dbReference>
<evidence type="ECO:0000313" key="2">
    <source>
        <dbReference type="EMBL" id="MDU9003815.1"/>
    </source>
</evidence>
<sequence length="80" mass="8868">MNMNQVINMVVRILMRKAIHKGVNAGIGAASDFSRRRTASKDGEAQAQQNAGNQPNMTEQQRQAKRAVQMASRTSRITKL</sequence>
<accession>A0ABU3VCB7</accession>
<organism evidence="2 3">
    <name type="scientific">Sedimentitalea todarodis</name>
    <dbReference type="NCBI Taxonomy" id="1631240"/>
    <lineage>
        <taxon>Bacteria</taxon>
        <taxon>Pseudomonadati</taxon>
        <taxon>Pseudomonadota</taxon>
        <taxon>Alphaproteobacteria</taxon>
        <taxon>Rhodobacterales</taxon>
        <taxon>Paracoccaceae</taxon>
        <taxon>Sedimentitalea</taxon>
    </lineage>
</organism>
<feature type="compositionally biased region" description="Low complexity" evidence="1">
    <location>
        <begin position="45"/>
        <end position="56"/>
    </location>
</feature>
<proteinExistence type="predicted"/>
<evidence type="ECO:0000313" key="3">
    <source>
        <dbReference type="Proteomes" id="UP001255416"/>
    </source>
</evidence>
<dbReference type="RefSeq" id="WP_316774979.1">
    <property type="nucleotide sequence ID" value="NZ_JASMWN010000004.1"/>
</dbReference>